<comment type="caution">
    <text evidence="3">The sequence shown here is derived from an EMBL/GenBank/DDBJ whole genome shotgun (WGS) entry which is preliminary data.</text>
</comment>
<feature type="region of interest" description="Disordered" evidence="2">
    <location>
        <begin position="171"/>
        <end position="243"/>
    </location>
</feature>
<evidence type="ECO:0008006" key="5">
    <source>
        <dbReference type="Google" id="ProtNLM"/>
    </source>
</evidence>
<proteinExistence type="predicted"/>
<feature type="region of interest" description="Disordered" evidence="2">
    <location>
        <begin position="16"/>
        <end position="61"/>
    </location>
</feature>
<organism evidence="3 4">
    <name type="scientific">Pythium insidiosum</name>
    <name type="common">Pythiosis disease agent</name>
    <dbReference type="NCBI Taxonomy" id="114742"/>
    <lineage>
        <taxon>Eukaryota</taxon>
        <taxon>Sar</taxon>
        <taxon>Stramenopiles</taxon>
        <taxon>Oomycota</taxon>
        <taxon>Peronosporomycetes</taxon>
        <taxon>Pythiales</taxon>
        <taxon>Pythiaceae</taxon>
        <taxon>Pythium</taxon>
    </lineage>
</organism>
<feature type="region of interest" description="Disordered" evidence="2">
    <location>
        <begin position="402"/>
        <end position="423"/>
    </location>
</feature>
<dbReference type="Proteomes" id="UP001209570">
    <property type="component" value="Unassembled WGS sequence"/>
</dbReference>
<protein>
    <recommendedName>
        <fullName evidence="5">BZIP domain-containing protein</fullName>
    </recommendedName>
</protein>
<keyword evidence="1" id="KW-0175">Coiled coil</keyword>
<evidence type="ECO:0000256" key="1">
    <source>
        <dbReference type="SAM" id="Coils"/>
    </source>
</evidence>
<gene>
    <name evidence="3" type="ORF">P43SY_008749</name>
</gene>
<evidence type="ECO:0000256" key="2">
    <source>
        <dbReference type="SAM" id="MobiDB-lite"/>
    </source>
</evidence>
<evidence type="ECO:0000313" key="4">
    <source>
        <dbReference type="Proteomes" id="UP001209570"/>
    </source>
</evidence>
<evidence type="ECO:0000313" key="3">
    <source>
        <dbReference type="EMBL" id="KAJ0396067.1"/>
    </source>
</evidence>
<accession>A0AAD5LDG7</accession>
<feature type="compositionally biased region" description="Low complexity" evidence="2">
    <location>
        <begin position="26"/>
        <end position="54"/>
    </location>
</feature>
<sequence length="638" mass="69994">MAFLFSSADASDMDDLLRDLPSTARSPTNSDASSSSPSPSSSSSPLSSASCSPPVTHEPFATATPQDWDLLSEMLIDDALVGVASVSGDPIAGFSSSAASSFGSMPPQYTTAKTLGSMPMPMPIPAMVPMEMQYNPMTFMDDEAALLMPDLLPKPEPQARPHMQLGSPQTTHLFRADPVPSPPPPSAPKTSLPLTPSPTAGTSSSSTSTSDDDDGTLSPEELKRQRRRHQIASSVQRHREKKRHLVASLKSDFVSLTAQLESLRAQRKAQLANNEQLVAWEEAAQTQRRKRKQSEELNQQLKRALFEQSSFLDGMRVFMTNVPVPREMQIDDWLHSYTKLTARDPIARRREYLAVLSDSKMDMARAIVMRETAACAAHLSLSNPFFADIRVVHDASQRSFPEEDVAVKREPTSHEAPPPDAHGRVSKKYTTMFLFQERDGDHSFEAFVDVALEAAKGVGVFWPSGRYESRAHDAMELEDKSRLMYTHLHGAMPLARDPCHPTAPQHVELDTRVVCRVRRSPNEVVIAWDYVDDDELHPIATSSGATTLRRDACGAIVLRREDGDKTGLVSLRSASIKRFAPVAPAAGNDDSDAEAAAMRRVNLRAVEVERATQHCVEHVYDALSDAFAQSLSLQPSSA</sequence>
<dbReference type="CDD" id="cd14686">
    <property type="entry name" value="bZIP"/>
    <property type="match status" value="1"/>
</dbReference>
<name>A0AAD5LDG7_PYTIN</name>
<feature type="compositionally biased region" description="Basic residues" evidence="2">
    <location>
        <begin position="224"/>
        <end position="243"/>
    </location>
</feature>
<dbReference type="EMBL" id="JAKCXM010000312">
    <property type="protein sequence ID" value="KAJ0396067.1"/>
    <property type="molecule type" value="Genomic_DNA"/>
</dbReference>
<keyword evidence="4" id="KW-1185">Reference proteome</keyword>
<reference evidence="3" key="1">
    <citation type="submission" date="2021-12" db="EMBL/GenBank/DDBJ databases">
        <title>Prjna785345.</title>
        <authorList>
            <person name="Rujirawat T."/>
            <person name="Krajaejun T."/>
        </authorList>
    </citation>
    <scope>NUCLEOTIDE SEQUENCE</scope>
    <source>
        <strain evidence="3">Pi057C3</strain>
    </source>
</reference>
<feature type="compositionally biased region" description="Low complexity" evidence="2">
    <location>
        <begin position="188"/>
        <end position="209"/>
    </location>
</feature>
<feature type="coiled-coil region" evidence="1">
    <location>
        <begin position="246"/>
        <end position="304"/>
    </location>
</feature>
<dbReference type="AlphaFoldDB" id="A0AAD5LDG7"/>